<dbReference type="EMBL" id="CAJGYM010000049">
    <property type="protein sequence ID" value="CAD6194969.1"/>
    <property type="molecule type" value="Genomic_DNA"/>
</dbReference>
<reference evidence="1" key="1">
    <citation type="submission" date="2020-10" db="EMBL/GenBank/DDBJ databases">
        <authorList>
            <person name="Kikuchi T."/>
        </authorList>
    </citation>
    <scope>NUCLEOTIDE SEQUENCE</scope>
    <source>
        <strain evidence="1">NKZ352</strain>
    </source>
</reference>
<proteinExistence type="predicted"/>
<comment type="caution">
    <text evidence="1">The sequence shown here is derived from an EMBL/GenBank/DDBJ whole genome shotgun (WGS) entry which is preliminary data.</text>
</comment>
<sequence>MVGGEGAGRRPLRARLAMVLAGSSAVGRLRLFWKSKVILAFIKWRRLARDCAKPRRRRLYQSARAVASRQTPMFWLL</sequence>
<name>A0A8S1HGA2_9PELO</name>
<organism evidence="1 2">
    <name type="scientific">Caenorhabditis auriculariae</name>
    <dbReference type="NCBI Taxonomy" id="2777116"/>
    <lineage>
        <taxon>Eukaryota</taxon>
        <taxon>Metazoa</taxon>
        <taxon>Ecdysozoa</taxon>
        <taxon>Nematoda</taxon>
        <taxon>Chromadorea</taxon>
        <taxon>Rhabditida</taxon>
        <taxon>Rhabditina</taxon>
        <taxon>Rhabditomorpha</taxon>
        <taxon>Rhabditoidea</taxon>
        <taxon>Rhabditidae</taxon>
        <taxon>Peloderinae</taxon>
        <taxon>Caenorhabditis</taxon>
    </lineage>
</organism>
<protein>
    <submittedName>
        <fullName evidence="1">Uncharacterized protein</fullName>
    </submittedName>
</protein>
<accession>A0A8S1HGA2</accession>
<gene>
    <name evidence="1" type="ORF">CAUJ_LOCUS10888</name>
</gene>
<dbReference type="AlphaFoldDB" id="A0A8S1HGA2"/>
<dbReference type="Proteomes" id="UP000835052">
    <property type="component" value="Unassembled WGS sequence"/>
</dbReference>
<keyword evidence="2" id="KW-1185">Reference proteome</keyword>
<evidence type="ECO:0000313" key="2">
    <source>
        <dbReference type="Proteomes" id="UP000835052"/>
    </source>
</evidence>
<evidence type="ECO:0000313" key="1">
    <source>
        <dbReference type="EMBL" id="CAD6194969.1"/>
    </source>
</evidence>